<evidence type="ECO:0000259" key="8">
    <source>
        <dbReference type="Pfam" id="PF02897"/>
    </source>
</evidence>
<keyword evidence="4" id="KW-0645">Protease</keyword>
<reference evidence="9" key="1">
    <citation type="submission" date="2024-07" db="EMBL/GenBank/DDBJ databases">
        <authorList>
            <person name="Yu S.T."/>
        </authorList>
    </citation>
    <scope>NUCLEOTIDE SEQUENCE</scope>
    <source>
        <strain evidence="9">R39</strain>
    </source>
</reference>
<dbReference type="PRINTS" id="PR00862">
    <property type="entry name" value="PROLIGOPTASE"/>
</dbReference>
<sequence>MRIGADDAERAKVTHARWPGRLLDLQIVSSRLTPRGRAGPKERHLMVRPTLPVEVPPTRRVPESGYTLHGRRYEDPYVWLERLDDDETVAWIAAQETVTRTVLDSVPGRDGLRAAVARSARYARLSPPIPAGRGGRTFLWQAGADDEKSALVMHRSTGAPSETVLDPGAWPAGDVLVFAEPSPDGTLVAFGRASGSTHNAVIHVLDVETGQMLPDRLRGTDHGSVAWRPDSSGFFYTARPEPGEVPPGEEAYWHAVYDHRIGSDTPARKVFGDDRDKDHWCTVSTSECGRYAVITVWDFVHANNVTLLRLTDSEVIPVATGMQSVNQVQVIDDAVLVQTDLDAPRGRLCRAPLTDPTSWHTLIPESPDILQTVTGVGGRLYAVYSHAASHRVAVHAEDGTHLRDLALPSLGSVNRNEGEGVVSGVTGSWHGDDVWVAFTSFVQPPSVYKYHYAHDRLEAYHVPDAGLDPAAYTTQQVWYESADGTPVSMFLVYRTDLPRDGRRPVRLSGYGGFNIPVEPRFSAVNAAWLQLGGVLAYANIRGGGEYGRSWHQAAVGMRRQNAFDDYIAAARHLVATGWTTPDRIVSRGNSNGGLMVAVTALQAPEAFGAVYCRAPLLDMLRFPTFPNLSGTTVEYGSPDDPDECAYLAAYSPYHNVRPDRRYPVMAIASALNDRTVPPHDPLKMIAALQADAPQGGPYLLIPLRDSGHGGGTTLSALIEQDVDELSFLCWTLGISARPR</sequence>
<feature type="domain" description="Peptidase S9 prolyl oligopeptidase catalytic" evidence="7">
    <location>
        <begin position="520"/>
        <end position="733"/>
    </location>
</feature>
<comment type="similarity">
    <text evidence="2">Belongs to the peptidase S9A family.</text>
</comment>
<dbReference type="Gene3D" id="2.130.10.120">
    <property type="entry name" value="Prolyl oligopeptidase, N-terminal domain"/>
    <property type="match status" value="1"/>
</dbReference>
<dbReference type="GO" id="GO:0004252">
    <property type="term" value="F:serine-type endopeptidase activity"/>
    <property type="evidence" value="ECO:0007669"/>
    <property type="project" value="UniProtKB-EC"/>
</dbReference>
<dbReference type="InterPro" id="IPR029058">
    <property type="entry name" value="AB_hydrolase_fold"/>
</dbReference>
<dbReference type="SUPFAM" id="SSF50993">
    <property type="entry name" value="Peptidase/esterase 'gauge' domain"/>
    <property type="match status" value="1"/>
</dbReference>
<evidence type="ECO:0000256" key="6">
    <source>
        <dbReference type="ARBA" id="ARBA00022825"/>
    </source>
</evidence>
<dbReference type="InterPro" id="IPR051167">
    <property type="entry name" value="Prolyl_oligopep/macrocyclase"/>
</dbReference>
<evidence type="ECO:0000256" key="3">
    <source>
        <dbReference type="ARBA" id="ARBA00011897"/>
    </source>
</evidence>
<dbReference type="Gene3D" id="3.40.50.1820">
    <property type="entry name" value="alpha/beta hydrolase"/>
    <property type="match status" value="1"/>
</dbReference>
<dbReference type="PANTHER" id="PTHR42881:SF2">
    <property type="entry name" value="PROLYL ENDOPEPTIDASE"/>
    <property type="match status" value="1"/>
</dbReference>
<dbReference type="PANTHER" id="PTHR42881">
    <property type="entry name" value="PROLYL ENDOPEPTIDASE"/>
    <property type="match status" value="1"/>
</dbReference>
<organism evidence="9">
    <name type="scientific">Streptomyces sp. R39</name>
    <dbReference type="NCBI Taxonomy" id="3238631"/>
    <lineage>
        <taxon>Bacteria</taxon>
        <taxon>Bacillati</taxon>
        <taxon>Actinomycetota</taxon>
        <taxon>Actinomycetes</taxon>
        <taxon>Kitasatosporales</taxon>
        <taxon>Streptomycetaceae</taxon>
        <taxon>Streptomyces</taxon>
    </lineage>
</organism>
<dbReference type="InterPro" id="IPR023302">
    <property type="entry name" value="Pept_S9A_N"/>
</dbReference>
<dbReference type="GO" id="GO:0005829">
    <property type="term" value="C:cytosol"/>
    <property type="evidence" value="ECO:0007669"/>
    <property type="project" value="TreeGrafter"/>
</dbReference>
<dbReference type="SUPFAM" id="SSF53474">
    <property type="entry name" value="alpha/beta-Hydrolases"/>
    <property type="match status" value="1"/>
</dbReference>
<evidence type="ECO:0000313" key="9">
    <source>
        <dbReference type="EMBL" id="XDQ40967.1"/>
    </source>
</evidence>
<name>A0AB39QEL6_9ACTN</name>
<proteinExistence type="inferred from homology"/>
<dbReference type="EMBL" id="CP163441">
    <property type="protein sequence ID" value="XDQ40967.1"/>
    <property type="molecule type" value="Genomic_DNA"/>
</dbReference>
<evidence type="ECO:0000256" key="5">
    <source>
        <dbReference type="ARBA" id="ARBA00022801"/>
    </source>
</evidence>
<keyword evidence="5" id="KW-0378">Hydrolase</keyword>
<dbReference type="Pfam" id="PF02897">
    <property type="entry name" value="Peptidase_S9_N"/>
    <property type="match status" value="1"/>
</dbReference>
<evidence type="ECO:0000259" key="7">
    <source>
        <dbReference type="Pfam" id="PF00326"/>
    </source>
</evidence>
<evidence type="ECO:0000256" key="1">
    <source>
        <dbReference type="ARBA" id="ARBA00001070"/>
    </source>
</evidence>
<dbReference type="EC" id="3.4.21.26" evidence="3"/>
<dbReference type="InterPro" id="IPR002471">
    <property type="entry name" value="Pept_S9_AS"/>
</dbReference>
<dbReference type="Pfam" id="PF00326">
    <property type="entry name" value="Peptidase_S9"/>
    <property type="match status" value="1"/>
</dbReference>
<dbReference type="RefSeq" id="WP_369220714.1">
    <property type="nucleotide sequence ID" value="NZ_CP163441.1"/>
</dbReference>
<comment type="catalytic activity">
    <reaction evidence="1">
        <text>Hydrolysis of Pro-|-Xaa &gt;&gt; Ala-|-Xaa in oligopeptides.</text>
        <dbReference type="EC" id="3.4.21.26"/>
    </reaction>
</comment>
<keyword evidence="6" id="KW-0720">Serine protease</keyword>
<dbReference type="InterPro" id="IPR001375">
    <property type="entry name" value="Peptidase_S9_cat"/>
</dbReference>
<dbReference type="InterPro" id="IPR002470">
    <property type="entry name" value="Peptidase_S9A"/>
</dbReference>
<dbReference type="GO" id="GO:0070012">
    <property type="term" value="F:oligopeptidase activity"/>
    <property type="evidence" value="ECO:0007669"/>
    <property type="project" value="TreeGrafter"/>
</dbReference>
<dbReference type="AlphaFoldDB" id="A0AB39QEL6"/>
<feature type="domain" description="Peptidase S9A N-terminal" evidence="8">
    <location>
        <begin position="56"/>
        <end position="461"/>
    </location>
</feature>
<dbReference type="PROSITE" id="PS00708">
    <property type="entry name" value="PRO_ENDOPEP_SER"/>
    <property type="match status" value="1"/>
</dbReference>
<dbReference type="GO" id="GO:0006508">
    <property type="term" value="P:proteolysis"/>
    <property type="evidence" value="ECO:0007669"/>
    <property type="project" value="UniProtKB-KW"/>
</dbReference>
<accession>A0AB39QEL6</accession>
<protein>
    <recommendedName>
        <fullName evidence="3">prolyl oligopeptidase</fullName>
        <ecNumber evidence="3">3.4.21.26</ecNumber>
    </recommendedName>
</protein>
<gene>
    <name evidence="9" type="ORF">AB5J52_01065</name>
</gene>
<evidence type="ECO:0000256" key="4">
    <source>
        <dbReference type="ARBA" id="ARBA00022670"/>
    </source>
</evidence>
<evidence type="ECO:0000256" key="2">
    <source>
        <dbReference type="ARBA" id="ARBA00005228"/>
    </source>
</evidence>